<dbReference type="GO" id="GO:0004792">
    <property type="term" value="F:thiosulfate-cyanide sulfurtransferase activity"/>
    <property type="evidence" value="ECO:0007669"/>
    <property type="project" value="UniProtKB-EC"/>
</dbReference>
<organism evidence="5 6">
    <name type="scientific">Protaetiibacter larvae</name>
    <dbReference type="NCBI Taxonomy" id="2592654"/>
    <lineage>
        <taxon>Bacteria</taxon>
        <taxon>Bacillati</taxon>
        <taxon>Actinomycetota</taxon>
        <taxon>Actinomycetes</taxon>
        <taxon>Micrococcales</taxon>
        <taxon>Microbacteriaceae</taxon>
        <taxon>Protaetiibacter</taxon>
    </lineage>
</organism>
<name>A0A5C1Y721_9MICO</name>
<dbReference type="Proteomes" id="UP000322159">
    <property type="component" value="Chromosome"/>
</dbReference>
<evidence type="ECO:0000256" key="2">
    <source>
        <dbReference type="ARBA" id="ARBA00022737"/>
    </source>
</evidence>
<sequence length="266" mass="27690">MTTATRTTETALAALTTLEALREPGILETRALIEVAREVDATVPSVATLRLGLDDLVGEEGPLTGHRPLPNHARITSTLTSAGVTADTPVVVYAATPRDLSSAARAWLVLRWAGVHSVTFLNGAYADDVAALPRPAAATTPDATSLAAEFRIDESTVVDAEAVAGRAPDVVLIDARRADDFGDETQHIPGAINLPNAALSLSERVPDPVALASAYREHGVEPTAQPILLSCGGGVAASVQSLALASLGIDAPVYVGSWSEWEKLHL</sequence>
<dbReference type="PANTHER" id="PTHR43855:SF1">
    <property type="entry name" value="THIOSULFATE SULFURTRANSFERASE"/>
    <property type="match status" value="1"/>
</dbReference>
<dbReference type="InterPro" id="IPR036873">
    <property type="entry name" value="Rhodanese-like_dom_sf"/>
</dbReference>
<reference evidence="5 6" key="1">
    <citation type="submission" date="2019-09" db="EMBL/GenBank/DDBJ databases">
        <title>Genome sequencing of strain KACC 19322.</title>
        <authorList>
            <person name="Heo J."/>
            <person name="Kim S.-J."/>
            <person name="Kim J.-S."/>
            <person name="Hong S.-B."/>
            <person name="Kwon S.-W."/>
        </authorList>
    </citation>
    <scope>NUCLEOTIDE SEQUENCE [LARGE SCALE GENOMIC DNA]</scope>
    <source>
        <strain evidence="5 6">KACC 19322</strain>
    </source>
</reference>
<keyword evidence="2" id="KW-0677">Repeat</keyword>
<dbReference type="PANTHER" id="PTHR43855">
    <property type="entry name" value="THIOSULFATE SULFURTRANSFERASE"/>
    <property type="match status" value="1"/>
</dbReference>
<evidence type="ECO:0000313" key="5">
    <source>
        <dbReference type="EMBL" id="QEO09450.1"/>
    </source>
</evidence>
<evidence type="ECO:0000256" key="1">
    <source>
        <dbReference type="ARBA" id="ARBA00012245"/>
    </source>
</evidence>
<dbReference type="InterPro" id="IPR001763">
    <property type="entry name" value="Rhodanese-like_dom"/>
</dbReference>
<dbReference type="KEGG" id="lyk:FLP23_05155"/>
<proteinExistence type="predicted"/>
<feature type="domain" description="Rhodanese" evidence="4">
    <location>
        <begin position="53"/>
        <end position="137"/>
    </location>
</feature>
<gene>
    <name evidence="5" type="ORF">FLP23_05155</name>
</gene>
<dbReference type="InterPro" id="IPR051126">
    <property type="entry name" value="Thiosulfate_sulfurtransferase"/>
</dbReference>
<dbReference type="AlphaFoldDB" id="A0A5C1Y721"/>
<comment type="catalytic activity">
    <reaction evidence="3">
        <text>thiosulfate + hydrogen cyanide = thiocyanate + sulfite + 2 H(+)</text>
        <dbReference type="Rhea" id="RHEA:16881"/>
        <dbReference type="ChEBI" id="CHEBI:15378"/>
        <dbReference type="ChEBI" id="CHEBI:17359"/>
        <dbReference type="ChEBI" id="CHEBI:18022"/>
        <dbReference type="ChEBI" id="CHEBI:18407"/>
        <dbReference type="ChEBI" id="CHEBI:33542"/>
        <dbReference type="EC" id="2.8.1.1"/>
    </reaction>
</comment>
<accession>A0A5C1Y721</accession>
<dbReference type="PROSITE" id="PS50206">
    <property type="entry name" value="RHODANESE_3"/>
    <property type="match status" value="2"/>
</dbReference>
<keyword evidence="6" id="KW-1185">Reference proteome</keyword>
<dbReference type="Gene3D" id="3.40.250.10">
    <property type="entry name" value="Rhodanese-like domain"/>
    <property type="match status" value="2"/>
</dbReference>
<dbReference type="EC" id="2.8.1.1" evidence="1"/>
<dbReference type="SUPFAM" id="SSF52821">
    <property type="entry name" value="Rhodanese/Cell cycle control phosphatase"/>
    <property type="match status" value="2"/>
</dbReference>
<evidence type="ECO:0000313" key="6">
    <source>
        <dbReference type="Proteomes" id="UP000322159"/>
    </source>
</evidence>
<dbReference type="RefSeq" id="WP_149324872.1">
    <property type="nucleotide sequence ID" value="NZ_CP043504.1"/>
</dbReference>
<protein>
    <recommendedName>
        <fullName evidence="1">thiosulfate sulfurtransferase</fullName>
        <ecNumber evidence="1">2.8.1.1</ecNumber>
    </recommendedName>
</protein>
<dbReference type="Pfam" id="PF00581">
    <property type="entry name" value="Rhodanese"/>
    <property type="match status" value="1"/>
</dbReference>
<dbReference type="SMART" id="SM00450">
    <property type="entry name" value="RHOD"/>
    <property type="match status" value="2"/>
</dbReference>
<evidence type="ECO:0000259" key="4">
    <source>
        <dbReference type="PROSITE" id="PS50206"/>
    </source>
</evidence>
<dbReference type="EMBL" id="CP043504">
    <property type="protein sequence ID" value="QEO09450.1"/>
    <property type="molecule type" value="Genomic_DNA"/>
</dbReference>
<feature type="domain" description="Rhodanese" evidence="4">
    <location>
        <begin position="166"/>
        <end position="263"/>
    </location>
</feature>
<dbReference type="OrthoDB" id="9770030at2"/>
<evidence type="ECO:0000256" key="3">
    <source>
        <dbReference type="ARBA" id="ARBA00047549"/>
    </source>
</evidence>